<reference evidence="3" key="1">
    <citation type="submission" date="2020-10" db="EMBL/GenBank/DDBJ databases">
        <authorList>
            <person name="Gilroy R."/>
        </authorList>
    </citation>
    <scope>NUCLEOTIDE SEQUENCE</scope>
    <source>
        <strain evidence="3">ChiSxjej1B13-7958</strain>
    </source>
</reference>
<comment type="caution">
    <text evidence="3">The sequence shown here is derived from an EMBL/GenBank/DDBJ whole genome shotgun (WGS) entry which is preliminary data.</text>
</comment>
<organism evidence="3 4">
    <name type="scientific">Candidatus Caccousia avicola</name>
    <dbReference type="NCBI Taxonomy" id="2840721"/>
    <lineage>
        <taxon>Bacteria</taxon>
        <taxon>Bacillati</taxon>
        <taxon>Bacillota</taxon>
        <taxon>Clostridia</taxon>
        <taxon>Eubacteriales</taxon>
        <taxon>Oscillospiraceae</taxon>
        <taxon>Oscillospiraceae incertae sedis</taxon>
        <taxon>Candidatus Caccousia</taxon>
    </lineage>
</organism>
<dbReference type="Pfam" id="PF07726">
    <property type="entry name" value="AAA_3"/>
    <property type="match status" value="1"/>
</dbReference>
<evidence type="ECO:0000313" key="3">
    <source>
        <dbReference type="EMBL" id="HIR47687.1"/>
    </source>
</evidence>
<sequence length="312" mass="34167">MQEISQRILREVKKTVIGKDDIVRKVYMTILAGGHILLEDIPGVGKTTLALAFAGAMALRFRRLQFTPDVTPSDITGYSVPDPATGKLQYRPGAAVCNLFLGDEINRASPKTQSALLEVMEEGQLTVDGVTRRIPPPFIVIATQNPEGSAGTQPLPESQLDRFMVRLSMGYPSPEDEERILMSRQPGSAPEPAAETVIQSEDLLRMRAETEQVYLSQEMSRYLVRLANATRESEDLRLGASPRATLALAAMSRAGAYLEGRDYVVPQDAAAVFLDVMSHRVKLSAKARISGKTPFDVLAEILRAVPQPALHK</sequence>
<dbReference type="Gene3D" id="3.40.50.300">
    <property type="entry name" value="P-loop containing nucleotide triphosphate hydrolases"/>
    <property type="match status" value="1"/>
</dbReference>
<feature type="domain" description="ATPase AAA-3" evidence="1">
    <location>
        <begin position="35"/>
        <end position="165"/>
    </location>
</feature>
<dbReference type="InterPro" id="IPR011703">
    <property type="entry name" value="ATPase_AAA-3"/>
</dbReference>
<dbReference type="PIRSF" id="PIRSF002849">
    <property type="entry name" value="AAA_ATPase_chaperone_MoxR_prd"/>
    <property type="match status" value="1"/>
</dbReference>
<proteinExistence type="predicted"/>
<dbReference type="SUPFAM" id="SSF52540">
    <property type="entry name" value="P-loop containing nucleoside triphosphate hydrolases"/>
    <property type="match status" value="1"/>
</dbReference>
<reference evidence="3" key="2">
    <citation type="journal article" date="2021" name="PeerJ">
        <title>Extensive microbial diversity within the chicken gut microbiome revealed by metagenomics and culture.</title>
        <authorList>
            <person name="Gilroy R."/>
            <person name="Ravi A."/>
            <person name="Getino M."/>
            <person name="Pursley I."/>
            <person name="Horton D.L."/>
            <person name="Alikhan N.F."/>
            <person name="Baker D."/>
            <person name="Gharbi K."/>
            <person name="Hall N."/>
            <person name="Watson M."/>
            <person name="Adriaenssens E.M."/>
            <person name="Foster-Nyarko E."/>
            <person name="Jarju S."/>
            <person name="Secka A."/>
            <person name="Antonio M."/>
            <person name="Oren A."/>
            <person name="Chaudhuri R.R."/>
            <person name="La Ragione R."/>
            <person name="Hildebrand F."/>
            <person name="Pallen M.J."/>
        </authorList>
    </citation>
    <scope>NUCLEOTIDE SEQUENCE</scope>
    <source>
        <strain evidence="3">ChiSxjej1B13-7958</strain>
    </source>
</reference>
<evidence type="ECO:0000259" key="1">
    <source>
        <dbReference type="Pfam" id="PF07726"/>
    </source>
</evidence>
<feature type="domain" description="ChlI/MoxR AAA lid" evidence="2">
    <location>
        <begin position="229"/>
        <end position="301"/>
    </location>
</feature>
<dbReference type="GO" id="GO:0016887">
    <property type="term" value="F:ATP hydrolysis activity"/>
    <property type="evidence" value="ECO:0007669"/>
    <property type="project" value="InterPro"/>
</dbReference>
<dbReference type="PANTHER" id="PTHR42759:SF5">
    <property type="entry name" value="METHANOL DEHYDROGENASE REGULATOR"/>
    <property type="match status" value="1"/>
</dbReference>
<dbReference type="InterPro" id="IPR050764">
    <property type="entry name" value="CbbQ/NirQ/NorQ/GpvN"/>
</dbReference>
<evidence type="ECO:0000313" key="4">
    <source>
        <dbReference type="Proteomes" id="UP000824242"/>
    </source>
</evidence>
<dbReference type="EMBL" id="DVGZ01000091">
    <property type="protein sequence ID" value="HIR47687.1"/>
    <property type="molecule type" value="Genomic_DNA"/>
</dbReference>
<dbReference type="PANTHER" id="PTHR42759">
    <property type="entry name" value="MOXR FAMILY PROTEIN"/>
    <property type="match status" value="1"/>
</dbReference>
<dbReference type="Proteomes" id="UP000824242">
    <property type="component" value="Unassembled WGS sequence"/>
</dbReference>
<gene>
    <name evidence="3" type="ORF">IAB89_08565</name>
</gene>
<evidence type="ECO:0000259" key="2">
    <source>
        <dbReference type="Pfam" id="PF17863"/>
    </source>
</evidence>
<name>A0A9D1DEY2_9FIRM</name>
<dbReference type="AlphaFoldDB" id="A0A9D1DEY2"/>
<protein>
    <submittedName>
        <fullName evidence="3">MoxR family ATPase</fullName>
    </submittedName>
</protein>
<dbReference type="Pfam" id="PF17863">
    <property type="entry name" value="AAA_lid_2"/>
    <property type="match status" value="1"/>
</dbReference>
<dbReference type="Gene3D" id="1.10.8.80">
    <property type="entry name" value="Magnesium chelatase subunit I, C-Terminal domain"/>
    <property type="match status" value="1"/>
</dbReference>
<dbReference type="GO" id="GO:0005524">
    <property type="term" value="F:ATP binding"/>
    <property type="evidence" value="ECO:0007669"/>
    <property type="project" value="InterPro"/>
</dbReference>
<dbReference type="InterPro" id="IPR041628">
    <property type="entry name" value="ChlI/MoxR_AAA_lid"/>
</dbReference>
<accession>A0A9D1DEY2</accession>
<dbReference type="InterPro" id="IPR027417">
    <property type="entry name" value="P-loop_NTPase"/>
</dbReference>